<name>A0A291GMA9_9MICO</name>
<dbReference type="RefSeq" id="WP_096802482.1">
    <property type="nucleotide sequence ID" value="NZ_CP023563.1"/>
</dbReference>
<gene>
    <name evidence="1" type="ORF">CFK38_07310</name>
</gene>
<dbReference type="NCBIfam" id="TIGR02677">
    <property type="entry name" value="TIGR02677 family protein"/>
    <property type="match status" value="1"/>
</dbReference>
<protein>
    <submittedName>
        <fullName evidence="1">TIGR02677 family protein</fullName>
    </submittedName>
</protein>
<evidence type="ECO:0000313" key="2">
    <source>
        <dbReference type="Proteomes" id="UP000218165"/>
    </source>
</evidence>
<dbReference type="InterPro" id="IPR013493">
    <property type="entry name" value="CHP02677"/>
</dbReference>
<dbReference type="Proteomes" id="UP000218165">
    <property type="component" value="Chromosome"/>
</dbReference>
<dbReference type="KEGG" id="brz:CFK38_07310"/>
<organism evidence="1 2">
    <name type="scientific">Brachybacterium vulturis</name>
    <dbReference type="NCBI Taxonomy" id="2017484"/>
    <lineage>
        <taxon>Bacteria</taxon>
        <taxon>Bacillati</taxon>
        <taxon>Actinomycetota</taxon>
        <taxon>Actinomycetes</taxon>
        <taxon>Micrococcales</taxon>
        <taxon>Dermabacteraceae</taxon>
        <taxon>Brachybacterium</taxon>
    </lineage>
</organism>
<evidence type="ECO:0000313" key="1">
    <source>
        <dbReference type="EMBL" id="ATG51355.1"/>
    </source>
</evidence>
<keyword evidence="2" id="KW-1185">Reference proteome</keyword>
<dbReference type="AlphaFoldDB" id="A0A291GMA9"/>
<proteinExistence type="predicted"/>
<dbReference type="EMBL" id="CP023563">
    <property type="protein sequence ID" value="ATG51355.1"/>
    <property type="molecule type" value="Genomic_DNA"/>
</dbReference>
<reference evidence="2" key="1">
    <citation type="submission" date="2017-09" db="EMBL/GenBank/DDBJ databases">
        <title>Brachybacterium sp. VM2412.</title>
        <authorList>
            <person name="Tak E.J."/>
            <person name="Bae J.-W."/>
        </authorList>
    </citation>
    <scope>NUCLEOTIDE SEQUENCE [LARGE SCALE GENOMIC DNA]</scope>
    <source>
        <strain evidence="2">VM2412</strain>
    </source>
</reference>
<sequence length="558" mass="61016">MKDPAPDTESEAGTSRAESGPVDYGPFAYLSTPNAALYRRIMRVLMAEKERFTVHVRPEQVSAALARDGADPVEEDMVGEALERLAQPAWGNLLGFPDSSRVTALEDFYRRRMLYQLSHEGEAAERALVQYDAALGTRGALQSVALEDIVVLLTNLRDTVSAQEADRPVDAAVAHQTLRSLRERFVELAENAMAFMGSMQRTIDLHDADVEAFLAYKEELIAYLERFIHDLLTRGARISELLDAIPEEGVHFLAGLAADRESADAAPGAAQVERARIRRTWLRQWSGLAEWFVSTPVRESEAKLLRARARAAIPALLAVVRALHERSGGRTDRTQDFLTLATWFAALPADEDRHRLWRSAFGLAPVRHLSLTSATEDAWAEAELSTTTPWAQAPPVEISPQLRRSGSYERRGRATRVTDRTEAKRMLAERARQEAEQTAAARRRILTAGPRPMSAFGELEPDAFRLFLGLLGDALAAMGPTATTAQVHTSDGELTVILTRLPGAATMEISTPDGEFSGPDHLVDIASTLDVGEVGDGCLPAGGVDPSALEAHAREVCA</sequence>
<accession>A0A291GMA9</accession>
<dbReference type="Pfam" id="PF09660">
    <property type="entry name" value="DUF2397"/>
    <property type="match status" value="1"/>
</dbReference>
<dbReference type="OrthoDB" id="5508807at2"/>